<feature type="transmembrane region" description="Helical" evidence="1">
    <location>
        <begin position="38"/>
        <end position="59"/>
    </location>
</feature>
<keyword evidence="1" id="KW-0812">Transmembrane</keyword>
<feature type="transmembrane region" description="Helical" evidence="1">
    <location>
        <begin position="71"/>
        <end position="93"/>
    </location>
</feature>
<evidence type="ECO:0008006" key="4">
    <source>
        <dbReference type="Google" id="ProtNLM"/>
    </source>
</evidence>
<dbReference type="EMBL" id="MAQB02000001">
    <property type="protein sequence ID" value="OFJ48583.1"/>
    <property type="molecule type" value="Genomic_DNA"/>
</dbReference>
<proteinExistence type="predicted"/>
<evidence type="ECO:0000313" key="3">
    <source>
        <dbReference type="Proteomes" id="UP000092634"/>
    </source>
</evidence>
<gene>
    <name evidence="2" type="ORF">BA896_006275</name>
</gene>
<name>A0A1E8PQM5_9BURK</name>
<reference evidence="2 3" key="1">
    <citation type="submission" date="2016-10" db="EMBL/GenBank/DDBJ databases">
        <title>Updated version of Genome Assembly of Janthinobacterium lividum ERGS5:01.</title>
        <authorList>
            <person name="Kumar R."/>
            <person name="Acharya V."/>
            <person name="Singh D."/>
        </authorList>
    </citation>
    <scope>NUCLEOTIDE SEQUENCE [LARGE SCALE GENOMIC DNA]</scope>
    <source>
        <strain evidence="2 3">ERGS5:01</strain>
    </source>
</reference>
<keyword evidence="1" id="KW-1133">Transmembrane helix</keyword>
<comment type="caution">
    <text evidence="2">The sequence shown here is derived from an EMBL/GenBank/DDBJ whole genome shotgun (WGS) entry which is preliminary data.</text>
</comment>
<evidence type="ECO:0000313" key="2">
    <source>
        <dbReference type="EMBL" id="OFJ48583.1"/>
    </source>
</evidence>
<accession>A0A1E8PQM5</accession>
<dbReference type="Proteomes" id="UP000092634">
    <property type="component" value="Unassembled WGS sequence"/>
</dbReference>
<evidence type="ECO:0000256" key="1">
    <source>
        <dbReference type="SAM" id="Phobius"/>
    </source>
</evidence>
<protein>
    <recommendedName>
        <fullName evidence="4">Transmembrane protein</fullName>
    </recommendedName>
</protein>
<organism evidence="2 3">
    <name type="scientific">Janthinobacterium lividum</name>
    <dbReference type="NCBI Taxonomy" id="29581"/>
    <lineage>
        <taxon>Bacteria</taxon>
        <taxon>Pseudomonadati</taxon>
        <taxon>Pseudomonadota</taxon>
        <taxon>Betaproteobacteria</taxon>
        <taxon>Burkholderiales</taxon>
        <taxon>Oxalobacteraceae</taxon>
        <taxon>Janthinobacterium</taxon>
    </lineage>
</organism>
<keyword evidence="1" id="KW-0472">Membrane</keyword>
<sequence>MLNWFNLSLQQKLAGTFCLALCLVVILAASLYTPPERTPPVGLPLMAIGWLLHPGAFAKGKRTVAWRGAPLLVKVVWAAGIAAAGVSVASGLARMFA</sequence>
<dbReference type="AlphaFoldDB" id="A0A1E8PQM5"/>